<dbReference type="KEGG" id="aup:AsAng_0037430"/>
<name>A0A916DV05_9BACT</name>
<reference evidence="2" key="1">
    <citation type="submission" date="2022-09" db="EMBL/GenBank/DDBJ databases">
        <title>Aureispira anguillicida sp. nov., isolated from Leptocephalus of Japanese eel Anguilla japonica.</title>
        <authorList>
            <person name="Yuasa K."/>
            <person name="Mekata T."/>
            <person name="Ikunari K."/>
        </authorList>
    </citation>
    <scope>NUCLEOTIDE SEQUENCE</scope>
    <source>
        <strain evidence="2">EL160426</strain>
    </source>
</reference>
<dbReference type="AlphaFoldDB" id="A0A916DV05"/>
<dbReference type="EMBL" id="AP026867">
    <property type="protein sequence ID" value="BDS13015.1"/>
    <property type="molecule type" value="Genomic_DNA"/>
</dbReference>
<feature type="region of interest" description="Disordered" evidence="1">
    <location>
        <begin position="141"/>
        <end position="168"/>
    </location>
</feature>
<evidence type="ECO:0000313" key="3">
    <source>
        <dbReference type="Proteomes" id="UP001060919"/>
    </source>
</evidence>
<accession>A0A916DV05</accession>
<protein>
    <submittedName>
        <fullName evidence="2">Uncharacterized protein</fullName>
    </submittedName>
</protein>
<gene>
    <name evidence="2" type="ORF">AsAng_0037430</name>
</gene>
<evidence type="ECO:0000313" key="2">
    <source>
        <dbReference type="EMBL" id="BDS13015.1"/>
    </source>
</evidence>
<sequence>MMLKTEQEIKQGQLKALHQLFRTLLGFRLQSRSYQLNDVFEAMEKQQVKTDLMRLLIAFDTHSTANITKYQTYKKINPLVWFFYFDLSEQPSITIDYFYRIFFEDKRLLQAEKGNSLRIRYGQPNQENRINEYGTNCLHDTNSRRGLGMGNRERRKLGRIDRPRKLDR</sequence>
<evidence type="ECO:0000256" key="1">
    <source>
        <dbReference type="SAM" id="MobiDB-lite"/>
    </source>
</evidence>
<dbReference type="Proteomes" id="UP001060919">
    <property type="component" value="Chromosome"/>
</dbReference>
<organism evidence="2 3">
    <name type="scientific">Aureispira anguillae</name>
    <dbReference type="NCBI Taxonomy" id="2864201"/>
    <lineage>
        <taxon>Bacteria</taxon>
        <taxon>Pseudomonadati</taxon>
        <taxon>Bacteroidota</taxon>
        <taxon>Saprospiria</taxon>
        <taxon>Saprospirales</taxon>
        <taxon>Saprospiraceae</taxon>
        <taxon>Aureispira</taxon>
    </lineage>
</organism>
<proteinExistence type="predicted"/>
<keyword evidence="3" id="KW-1185">Reference proteome</keyword>
<feature type="compositionally biased region" description="Basic and acidic residues" evidence="1">
    <location>
        <begin position="158"/>
        <end position="168"/>
    </location>
</feature>